<protein>
    <submittedName>
        <fullName evidence="1">Uncharacterized protein</fullName>
    </submittedName>
</protein>
<evidence type="ECO:0000313" key="1">
    <source>
        <dbReference type="EMBL" id="JAH03873.1"/>
    </source>
</evidence>
<accession>A0A0E9PJ61</accession>
<proteinExistence type="predicted"/>
<sequence>MFCSPGRQLAWGFDRFSLIALLSSRGL</sequence>
<reference evidence="1" key="2">
    <citation type="journal article" date="2015" name="Fish Shellfish Immunol.">
        <title>Early steps in the European eel (Anguilla anguilla)-Vibrio vulnificus interaction in the gills: Role of the RtxA13 toxin.</title>
        <authorList>
            <person name="Callol A."/>
            <person name="Pajuelo D."/>
            <person name="Ebbesson L."/>
            <person name="Teles M."/>
            <person name="MacKenzie S."/>
            <person name="Amaro C."/>
        </authorList>
    </citation>
    <scope>NUCLEOTIDE SEQUENCE</scope>
</reference>
<reference evidence="1" key="1">
    <citation type="submission" date="2014-11" db="EMBL/GenBank/DDBJ databases">
        <authorList>
            <person name="Amaro Gonzalez C."/>
        </authorList>
    </citation>
    <scope>NUCLEOTIDE SEQUENCE</scope>
</reference>
<dbReference type="EMBL" id="GBXM01104704">
    <property type="protein sequence ID" value="JAH03873.1"/>
    <property type="molecule type" value="Transcribed_RNA"/>
</dbReference>
<name>A0A0E9PJ61_ANGAN</name>
<dbReference type="AlphaFoldDB" id="A0A0E9PJ61"/>
<organism evidence="1">
    <name type="scientific">Anguilla anguilla</name>
    <name type="common">European freshwater eel</name>
    <name type="synonym">Muraena anguilla</name>
    <dbReference type="NCBI Taxonomy" id="7936"/>
    <lineage>
        <taxon>Eukaryota</taxon>
        <taxon>Metazoa</taxon>
        <taxon>Chordata</taxon>
        <taxon>Craniata</taxon>
        <taxon>Vertebrata</taxon>
        <taxon>Euteleostomi</taxon>
        <taxon>Actinopterygii</taxon>
        <taxon>Neopterygii</taxon>
        <taxon>Teleostei</taxon>
        <taxon>Anguilliformes</taxon>
        <taxon>Anguillidae</taxon>
        <taxon>Anguilla</taxon>
    </lineage>
</organism>